<evidence type="ECO:0000313" key="3">
    <source>
        <dbReference type="Proteomes" id="UP000297871"/>
    </source>
</evidence>
<dbReference type="PANTHER" id="PTHR38826:SF5">
    <property type="entry name" value="RIBONUCLEASE VAPC13"/>
    <property type="match status" value="1"/>
</dbReference>
<protein>
    <submittedName>
        <fullName evidence="2">PIN domain-containing protein</fullName>
    </submittedName>
</protein>
<dbReference type="OrthoDB" id="13900at2"/>
<dbReference type="EMBL" id="RQFY01000007">
    <property type="protein sequence ID" value="TGL31540.1"/>
    <property type="molecule type" value="Genomic_DNA"/>
</dbReference>
<reference evidence="2" key="1">
    <citation type="journal article" date="2019" name="PLoS Negl. Trop. Dis.">
        <title>Revisiting the worldwide diversity of Leptospira species in the environment.</title>
        <authorList>
            <person name="Vincent A.T."/>
            <person name="Schiettekatte O."/>
            <person name="Bourhy P."/>
            <person name="Veyrier F.J."/>
            <person name="Picardeau M."/>
        </authorList>
    </citation>
    <scope>NUCLEOTIDE SEQUENCE [LARGE SCALE GENOMIC DNA]</scope>
    <source>
        <strain evidence="2">201800265</strain>
    </source>
</reference>
<keyword evidence="3" id="KW-1185">Reference proteome</keyword>
<organism evidence="2 3">
    <name type="scientific">Leptospira koniambonensis</name>
    <dbReference type="NCBI Taxonomy" id="2484950"/>
    <lineage>
        <taxon>Bacteria</taxon>
        <taxon>Pseudomonadati</taxon>
        <taxon>Spirochaetota</taxon>
        <taxon>Spirochaetia</taxon>
        <taxon>Leptospirales</taxon>
        <taxon>Leptospiraceae</taxon>
        <taxon>Leptospira</taxon>
    </lineage>
</organism>
<gene>
    <name evidence="2" type="ORF">EHQ52_16550</name>
</gene>
<dbReference type="CDD" id="cd18692">
    <property type="entry name" value="PIN_VapC-like"/>
    <property type="match status" value="1"/>
</dbReference>
<accession>A0A4R9J5U1</accession>
<dbReference type="Gene3D" id="3.40.50.1010">
    <property type="entry name" value="5'-nuclease"/>
    <property type="match status" value="1"/>
</dbReference>
<evidence type="ECO:0000259" key="1">
    <source>
        <dbReference type="Pfam" id="PF01850"/>
    </source>
</evidence>
<dbReference type="PANTHER" id="PTHR38826">
    <property type="entry name" value="RIBONUCLEASE VAPC13"/>
    <property type="match status" value="1"/>
</dbReference>
<dbReference type="Proteomes" id="UP000297871">
    <property type="component" value="Unassembled WGS sequence"/>
</dbReference>
<proteinExistence type="predicted"/>
<dbReference type="SUPFAM" id="SSF88723">
    <property type="entry name" value="PIN domain-like"/>
    <property type="match status" value="1"/>
</dbReference>
<name>A0A4R9J5U1_9LEPT</name>
<dbReference type="InterPro" id="IPR002716">
    <property type="entry name" value="PIN_dom"/>
</dbReference>
<dbReference type="InterPro" id="IPR029060">
    <property type="entry name" value="PIN-like_dom_sf"/>
</dbReference>
<sequence>MSDRIFLDTNILLYQFGEDNEKRSQAIDIIARAVKTDNYVISYQVIQEFSNVALSEKKKYFSVPELKSYLQDILIPLCKFYPSADFYLEGLRIKNKYKYGFYDSLILAAAKRLGCTQIYSEDLQTGQKLEGLQIINPFKVGSKKK</sequence>
<comment type="caution">
    <text evidence="2">The sequence shown here is derived from an EMBL/GenBank/DDBJ whole genome shotgun (WGS) entry which is preliminary data.</text>
</comment>
<dbReference type="RefSeq" id="WP_135616282.1">
    <property type="nucleotide sequence ID" value="NZ_RQFY01000007.1"/>
</dbReference>
<dbReference type="Pfam" id="PF01850">
    <property type="entry name" value="PIN"/>
    <property type="match status" value="1"/>
</dbReference>
<feature type="domain" description="PIN" evidence="1">
    <location>
        <begin position="5"/>
        <end position="122"/>
    </location>
</feature>
<evidence type="ECO:0000313" key="2">
    <source>
        <dbReference type="EMBL" id="TGL31540.1"/>
    </source>
</evidence>
<dbReference type="AlphaFoldDB" id="A0A4R9J5U1"/>
<dbReference type="InterPro" id="IPR052106">
    <property type="entry name" value="PINc/VapC_TA"/>
</dbReference>